<evidence type="ECO:0000313" key="2">
    <source>
        <dbReference type="EMBL" id="KAK9498797.1"/>
    </source>
</evidence>
<protein>
    <submittedName>
        <fullName evidence="2">Uncharacterized protein</fullName>
    </submittedName>
</protein>
<feature type="region of interest" description="Disordered" evidence="1">
    <location>
        <begin position="1"/>
        <end position="23"/>
    </location>
</feature>
<dbReference type="EMBL" id="JAPXFL010000012">
    <property type="protein sequence ID" value="KAK9498797.1"/>
    <property type="molecule type" value="Genomic_DNA"/>
</dbReference>
<dbReference type="Proteomes" id="UP001461498">
    <property type="component" value="Unassembled WGS sequence"/>
</dbReference>
<keyword evidence="3" id="KW-1185">Reference proteome</keyword>
<accession>A0AAW1CK32</accession>
<comment type="caution">
    <text evidence="2">The sequence shown here is derived from an EMBL/GenBank/DDBJ whole genome shotgun (WGS) entry which is preliminary data.</text>
</comment>
<organism evidence="2 3">
    <name type="scientific">Rhynocoris fuscipes</name>
    <dbReference type="NCBI Taxonomy" id="488301"/>
    <lineage>
        <taxon>Eukaryota</taxon>
        <taxon>Metazoa</taxon>
        <taxon>Ecdysozoa</taxon>
        <taxon>Arthropoda</taxon>
        <taxon>Hexapoda</taxon>
        <taxon>Insecta</taxon>
        <taxon>Pterygota</taxon>
        <taxon>Neoptera</taxon>
        <taxon>Paraneoptera</taxon>
        <taxon>Hemiptera</taxon>
        <taxon>Heteroptera</taxon>
        <taxon>Panheteroptera</taxon>
        <taxon>Cimicomorpha</taxon>
        <taxon>Reduviidae</taxon>
        <taxon>Harpactorinae</taxon>
        <taxon>Harpactorini</taxon>
        <taxon>Rhynocoris</taxon>
    </lineage>
</organism>
<gene>
    <name evidence="2" type="ORF">O3M35_003354</name>
</gene>
<reference evidence="2 3" key="1">
    <citation type="submission" date="2022-12" db="EMBL/GenBank/DDBJ databases">
        <title>Chromosome-level genome assembly of true bugs.</title>
        <authorList>
            <person name="Ma L."/>
            <person name="Li H."/>
        </authorList>
    </citation>
    <scope>NUCLEOTIDE SEQUENCE [LARGE SCALE GENOMIC DNA]</scope>
    <source>
        <strain evidence="2">Lab_2022b</strain>
    </source>
</reference>
<proteinExistence type="predicted"/>
<sequence length="82" mass="9203">MASTSDSSEKSKTDDSIDPLSTKFDPLTALYSKESKVPCVNAPILDNICKFVIDQKTGDIEIVNKKEVLMKVYFCVLCYKFN</sequence>
<name>A0AAW1CK32_9HEMI</name>
<evidence type="ECO:0000313" key="3">
    <source>
        <dbReference type="Proteomes" id="UP001461498"/>
    </source>
</evidence>
<evidence type="ECO:0000256" key="1">
    <source>
        <dbReference type="SAM" id="MobiDB-lite"/>
    </source>
</evidence>
<dbReference type="AlphaFoldDB" id="A0AAW1CK32"/>